<dbReference type="AlphaFoldDB" id="A0A3E5E2S3"/>
<protein>
    <submittedName>
        <fullName evidence="3">RluA family pseudouridine synthase</fullName>
    </submittedName>
</protein>
<feature type="coiled-coil region" evidence="1">
    <location>
        <begin position="102"/>
        <end position="163"/>
    </location>
</feature>
<keyword evidence="1" id="KW-0175">Coiled coil</keyword>
<organism evidence="3 4">
    <name type="scientific">Segatella copri</name>
    <dbReference type="NCBI Taxonomy" id="165179"/>
    <lineage>
        <taxon>Bacteria</taxon>
        <taxon>Pseudomonadati</taxon>
        <taxon>Bacteroidota</taxon>
        <taxon>Bacteroidia</taxon>
        <taxon>Bacteroidales</taxon>
        <taxon>Prevotellaceae</taxon>
        <taxon>Segatella</taxon>
    </lineage>
</organism>
<gene>
    <name evidence="3" type="ORF">DWY11_02535</name>
</gene>
<dbReference type="Proteomes" id="UP000283872">
    <property type="component" value="Unassembled WGS sequence"/>
</dbReference>
<dbReference type="Pfam" id="PF00849">
    <property type="entry name" value="PseudoU_synth_2"/>
    <property type="match status" value="1"/>
</dbReference>
<dbReference type="GO" id="GO:0140098">
    <property type="term" value="F:catalytic activity, acting on RNA"/>
    <property type="evidence" value="ECO:0007669"/>
    <property type="project" value="UniProtKB-ARBA"/>
</dbReference>
<dbReference type="GO" id="GO:0003723">
    <property type="term" value="F:RNA binding"/>
    <property type="evidence" value="ECO:0007669"/>
    <property type="project" value="InterPro"/>
</dbReference>
<dbReference type="GO" id="GO:0000455">
    <property type="term" value="P:enzyme-directed rRNA pseudouridine synthesis"/>
    <property type="evidence" value="ECO:0007669"/>
    <property type="project" value="TreeGrafter"/>
</dbReference>
<dbReference type="CDD" id="cd02869">
    <property type="entry name" value="PseudoU_synth_RluA_like"/>
    <property type="match status" value="1"/>
</dbReference>
<dbReference type="SUPFAM" id="SSF55120">
    <property type="entry name" value="Pseudouridine synthase"/>
    <property type="match status" value="1"/>
</dbReference>
<dbReference type="InterPro" id="IPR020103">
    <property type="entry name" value="PsdUridine_synth_cat_dom_sf"/>
</dbReference>
<dbReference type="PANTHER" id="PTHR21600:SF89">
    <property type="entry name" value="RIBOSOMAL LARGE SUBUNIT PSEUDOURIDINE SYNTHASE A"/>
    <property type="match status" value="1"/>
</dbReference>
<feature type="coiled-coil region" evidence="1">
    <location>
        <begin position="193"/>
        <end position="230"/>
    </location>
</feature>
<dbReference type="GO" id="GO:0009982">
    <property type="term" value="F:pseudouridine synthase activity"/>
    <property type="evidence" value="ECO:0007669"/>
    <property type="project" value="InterPro"/>
</dbReference>
<evidence type="ECO:0000313" key="3">
    <source>
        <dbReference type="EMBL" id="RGS18539.1"/>
    </source>
</evidence>
<evidence type="ECO:0000313" key="4">
    <source>
        <dbReference type="Proteomes" id="UP000283872"/>
    </source>
</evidence>
<dbReference type="Gene3D" id="3.30.2350.10">
    <property type="entry name" value="Pseudouridine synthase"/>
    <property type="match status" value="1"/>
</dbReference>
<name>A0A3E5E2S3_9BACT</name>
<evidence type="ECO:0000256" key="1">
    <source>
        <dbReference type="SAM" id="Coils"/>
    </source>
</evidence>
<dbReference type="PROSITE" id="PS01129">
    <property type="entry name" value="PSI_RLU"/>
    <property type="match status" value="1"/>
</dbReference>
<dbReference type="InterPro" id="IPR006145">
    <property type="entry name" value="PsdUridine_synth_RsuA/RluA"/>
</dbReference>
<dbReference type="InterPro" id="IPR006224">
    <property type="entry name" value="PsdUridine_synth_RluA-like_CS"/>
</dbReference>
<reference evidence="3 4" key="1">
    <citation type="submission" date="2018-08" db="EMBL/GenBank/DDBJ databases">
        <title>A genome reference for cultivated species of the human gut microbiota.</title>
        <authorList>
            <person name="Zou Y."/>
            <person name="Xue W."/>
            <person name="Luo G."/>
        </authorList>
    </citation>
    <scope>NUCLEOTIDE SEQUENCE [LARGE SCALE GENOMIC DNA]</scope>
    <source>
        <strain evidence="3 4">AF24-12</strain>
    </source>
</reference>
<comment type="caution">
    <text evidence="3">The sequence shown here is derived from an EMBL/GenBank/DDBJ whole genome shotgun (WGS) entry which is preliminary data.</text>
</comment>
<feature type="domain" description="Pseudouridine synthase RsuA/RluA-like" evidence="2">
    <location>
        <begin position="348"/>
        <end position="508"/>
    </location>
</feature>
<sequence>MEMQLFKNINPQNIPERMNNPFSYEPHPLCIEACRELQDELSQRNDWREEIDRGKMFGVLIVEADNSKIGYLRAYSGQIGGRSDWEGFVPAVFDYLQPDGYFKKHEAEISELNQQIRQIEANETLKKAKSLIDDLQQKRQEVIANYQTKIKEAKEKRDARRQEALSARKSLSQEEEEAMIKESQFMKAELKRLKKSINEKTAYETLYENYEKDLNRAKKLRKQLSEELQQWLFSKFQMLNAEGENKDLLEIFKNEAVKIPPAGSGECCEPKLLQYAYQHGYKPLQMAMFWWGESPKEEIRHHLQFYPACNGKCKPILHWMLPQQVFETQQAEATIYNKVETLYEDRELAVIYKPEGLLSVPGKDAAQPSIYTLMRRKYQEATGPLIVHRLDMATSGLMIIAKTEFAYHRLQKEFLNHRVQKKYVAIVCGKDKESCNRILKEAESGRGYISLPLIADFLDRPRQMVNREQGKEAITEYEVLERIDDTHLRLALYPKTGRTHQLRVHCAHQEGLNAPIIGDPLYGNEPATRLHLHAEEITFEHPMTGKKMTITRKADF</sequence>
<dbReference type="InterPro" id="IPR050188">
    <property type="entry name" value="RluA_PseudoU_synthase"/>
</dbReference>
<accession>A0A3E5E2S3</accession>
<dbReference type="PANTHER" id="PTHR21600">
    <property type="entry name" value="MITOCHONDRIAL RNA PSEUDOURIDINE SYNTHASE"/>
    <property type="match status" value="1"/>
</dbReference>
<proteinExistence type="predicted"/>
<evidence type="ECO:0000259" key="2">
    <source>
        <dbReference type="Pfam" id="PF00849"/>
    </source>
</evidence>
<dbReference type="EMBL" id="QRVA01000003">
    <property type="protein sequence ID" value="RGS18539.1"/>
    <property type="molecule type" value="Genomic_DNA"/>
</dbReference>